<dbReference type="OrthoDB" id="4537149at2"/>
<name>A0A2K8PJ54_STRLA</name>
<gene>
    <name evidence="1" type="ORF">SLAV_24760</name>
</gene>
<dbReference type="InterPro" id="IPR008538">
    <property type="entry name" value="Uma2"/>
</dbReference>
<dbReference type="CDD" id="cd06260">
    <property type="entry name" value="DUF820-like"/>
    <property type="match status" value="1"/>
</dbReference>
<dbReference type="PANTHER" id="PTHR35400">
    <property type="entry name" value="SLR1083 PROTEIN"/>
    <property type="match status" value="1"/>
</dbReference>
<evidence type="ECO:0000313" key="1">
    <source>
        <dbReference type="EMBL" id="ATZ26749.1"/>
    </source>
</evidence>
<dbReference type="Pfam" id="PF05685">
    <property type="entry name" value="Uma2"/>
    <property type="match status" value="1"/>
</dbReference>
<dbReference type="PANTHER" id="PTHR35400:SF3">
    <property type="entry name" value="SLL1072 PROTEIN"/>
    <property type="match status" value="1"/>
</dbReference>
<dbReference type="KEGG" id="slx:SLAV_24760"/>
<accession>A0A2K8PJ54</accession>
<dbReference type="EMBL" id="CP024985">
    <property type="protein sequence ID" value="ATZ26749.1"/>
    <property type="molecule type" value="Genomic_DNA"/>
</dbReference>
<dbReference type="GeneID" id="49385969"/>
<dbReference type="SUPFAM" id="SSF52980">
    <property type="entry name" value="Restriction endonuclease-like"/>
    <property type="match status" value="1"/>
</dbReference>
<dbReference type="Proteomes" id="UP000231791">
    <property type="component" value="Chromosome"/>
</dbReference>
<dbReference type="Gene3D" id="3.90.1570.10">
    <property type="entry name" value="tt1808, chain A"/>
    <property type="match status" value="1"/>
</dbReference>
<protein>
    <submittedName>
        <fullName evidence="1">Uncharacterized protein</fullName>
    </submittedName>
</protein>
<dbReference type="AlphaFoldDB" id="A0A2K8PJ54"/>
<dbReference type="InterPro" id="IPR011335">
    <property type="entry name" value="Restrct_endonuc-II-like"/>
</dbReference>
<evidence type="ECO:0000313" key="2">
    <source>
        <dbReference type="Proteomes" id="UP000231791"/>
    </source>
</evidence>
<proteinExistence type="predicted"/>
<keyword evidence="2" id="KW-1185">Reference proteome</keyword>
<organism evidence="1 2">
    <name type="scientific">Streptomyces lavendulae subsp. lavendulae</name>
    <dbReference type="NCBI Taxonomy" id="58340"/>
    <lineage>
        <taxon>Bacteria</taxon>
        <taxon>Bacillati</taxon>
        <taxon>Actinomycetota</taxon>
        <taxon>Actinomycetes</taxon>
        <taxon>Kitasatosporales</taxon>
        <taxon>Streptomycetaceae</taxon>
        <taxon>Streptomyces</taxon>
    </lineage>
</organism>
<reference evidence="1 2" key="1">
    <citation type="submission" date="2017-11" db="EMBL/GenBank/DDBJ databases">
        <title>Complete genome sequence of Streptomyces lavendulae subsp. lavendulae CCM 3239 (formerly 'Streptomyces aureofaciens CCM 3239'), the producer of the angucycline-type antibiotic auricin.</title>
        <authorList>
            <person name="Busche T."/>
            <person name="Novakova R."/>
            <person name="Al'Dilaimi A."/>
            <person name="Homerova D."/>
            <person name="Feckova L."/>
            <person name="Rezuchova B."/>
            <person name="Mingyar E."/>
            <person name="Csolleiova D."/>
            <person name="Bekeova C."/>
            <person name="Winkler A."/>
            <person name="Sevcikova B."/>
            <person name="Kalinowski J."/>
            <person name="Kormanec J."/>
            <person name="Ruckert C."/>
        </authorList>
    </citation>
    <scope>NUCLEOTIDE SEQUENCE [LARGE SCALE GENOMIC DNA]</scope>
    <source>
        <strain evidence="1 2">CCM 3239</strain>
    </source>
</reference>
<dbReference type="InterPro" id="IPR012296">
    <property type="entry name" value="Nuclease_put_TT1808"/>
</dbReference>
<dbReference type="RefSeq" id="WP_030226943.1">
    <property type="nucleotide sequence ID" value="NZ_CP024985.1"/>
</dbReference>
<sequence>MTAVDDRRMTEYFESFEAPEGVKVELLRGEIVMMAGPDVVHNLIVMFVQRQIPMDRWYPLQTQDVAIPGDSSEPQPDLVVLPSEAAPASGRLLPAGALAMVVEVVSKTSKLRDYVTKRSIYAAGGIPAYLIIDPFQATCVVLTEPFGAGEEADYRGARTSKFGEPVPLDVLGVTLDTTEFATLP</sequence>